<name>R9ZWJ2_9CAUD</name>
<sequence length="118" mass="13120">MTNRFKEANSRVILWAAVKGILAKATPLTQHSKTEEEVAETREALFAQANGLENYTNSKGRKVNTKEEIKDGIGDELVTILIQCGLQDLDPLDCLESALDIIENRTGRMVNGQFVKDE</sequence>
<organism evidence="1 2">
    <name type="scientific">Cellulophaga phage phi19:3</name>
    <dbReference type="NCBI Taxonomy" id="1327971"/>
    <lineage>
        <taxon>Viruses</taxon>
        <taxon>Duplodnaviria</taxon>
        <taxon>Heunggongvirae</taxon>
        <taxon>Uroviricota</taxon>
        <taxon>Caudoviricetes</taxon>
        <taxon>Pachyviridae</taxon>
        <taxon>Baltivirus</taxon>
        <taxon>Baltivirus phi19tres</taxon>
    </lineage>
</organism>
<keyword evidence="1" id="KW-0378">Hydrolase</keyword>
<dbReference type="KEGG" id="vg:16881031"/>
<dbReference type="EMBL" id="KC821608">
    <property type="protein sequence ID" value="AGO47476.1"/>
    <property type="molecule type" value="Genomic_DNA"/>
</dbReference>
<protein>
    <submittedName>
        <fullName evidence="1">Nucleoside triphosphate pyrophosphohydrolase, MazG</fullName>
    </submittedName>
</protein>
<dbReference type="GO" id="GO:0016787">
    <property type="term" value="F:hydrolase activity"/>
    <property type="evidence" value="ECO:0007669"/>
    <property type="project" value="UniProtKB-KW"/>
</dbReference>
<evidence type="ECO:0000313" key="1">
    <source>
        <dbReference type="EMBL" id="AGO47476.1"/>
    </source>
</evidence>
<dbReference type="OrthoDB" id="10506at10239"/>
<dbReference type="Gene3D" id="1.10.287.1080">
    <property type="entry name" value="MazG-like"/>
    <property type="match status" value="1"/>
</dbReference>
<dbReference type="SUPFAM" id="SSF101386">
    <property type="entry name" value="all-alpha NTP pyrophosphatases"/>
    <property type="match status" value="1"/>
</dbReference>
<accession>R9ZWJ2</accession>
<dbReference type="Proteomes" id="UP000014731">
    <property type="component" value="Segment"/>
</dbReference>
<gene>
    <name evidence="1" type="ORF">Phi19:3_gp072</name>
</gene>
<proteinExistence type="predicted"/>
<evidence type="ECO:0000313" key="2">
    <source>
        <dbReference type="Proteomes" id="UP000014731"/>
    </source>
</evidence>
<keyword evidence="2" id="KW-1185">Reference proteome</keyword>
<reference evidence="1 2" key="1">
    <citation type="journal article" date="2013" name="Proc. Natl. Acad. Sci. U.S.A.">
        <title>Twelve previously unknown phage genera are ubiquitous in global oceans.</title>
        <authorList>
            <person name="Holmfeldt K."/>
            <person name="Solonenko N."/>
            <person name="Shah M."/>
            <person name="Corrier K."/>
            <person name="Riemann L."/>
            <person name="Verberkmoes N.C."/>
            <person name="Sullivan M.B."/>
        </authorList>
    </citation>
    <scope>NUCLEOTIDE SEQUENCE [LARGE SCALE GENOMIC DNA]</scope>
    <source>
        <strain evidence="1">Phi19:3</strain>
    </source>
</reference>
<dbReference type="RefSeq" id="YP_008240857.1">
    <property type="nucleotide sequence ID" value="NC_021789.1"/>
</dbReference>
<dbReference type="GeneID" id="16881031"/>
<reference evidence="2" key="2">
    <citation type="submission" date="2013-03" db="EMBL/GenBank/DDBJ databases">
        <title>The Cellulophaga phages: a novel, diverse, and globally ubiquitous model system.</title>
        <authorList>
            <person name="Holmfeldt K."/>
            <person name="Solonenko N."/>
            <person name="Shah M."/>
            <person name="Corrier K."/>
            <person name="Riemann L."/>
            <person name="VerBerkmoes N.C."/>
            <person name="Sullivan M.B."/>
        </authorList>
    </citation>
    <scope>NUCLEOTIDE SEQUENCE [LARGE SCALE GENOMIC DNA]</scope>
</reference>